<proteinExistence type="predicted"/>
<dbReference type="InterPro" id="IPR011250">
    <property type="entry name" value="OMP/PagP_B-barrel"/>
</dbReference>
<evidence type="ECO:0000313" key="3">
    <source>
        <dbReference type="EMBL" id="QHF13404.1"/>
    </source>
</evidence>
<organism evidence="3 4">
    <name type="scientific">Pandoraea fibrosis</name>
    <dbReference type="NCBI Taxonomy" id="1891094"/>
    <lineage>
        <taxon>Bacteria</taxon>
        <taxon>Pseudomonadati</taxon>
        <taxon>Pseudomonadota</taxon>
        <taxon>Betaproteobacteria</taxon>
        <taxon>Burkholderiales</taxon>
        <taxon>Burkholderiaceae</taxon>
        <taxon>Pandoraea</taxon>
    </lineage>
</organism>
<dbReference type="SUPFAM" id="SSF56925">
    <property type="entry name" value="OMPA-like"/>
    <property type="match status" value="1"/>
</dbReference>
<protein>
    <submittedName>
        <fullName evidence="3">Uncharacterized protein</fullName>
    </submittedName>
</protein>
<dbReference type="Proteomes" id="UP000035080">
    <property type="component" value="Chromosome"/>
</dbReference>
<accession>A0ABX6HSB2</accession>
<sequence>MSTTTTVKTDRNTPSATQAKNQKSGSVFQTSFGALRRQIPQSAFFARRKGIEKLFRRSLWLILSLWCSGVYAQQVGVYPGDMKQLDGGRERTYAWSFDYQQPIHRYFDVSFTWLNEGHVTNHHRDGFALQLWAHREFFAGRFDAGIGLGPYTYFDTVATGPDRAYENKHGVGMMYSAYLAWYFRPHWAVSFRTNWVHTHRSIDTATYMLGVRYRFNDLARGEPHAPPAAVAGKHTLYALGGLSVVNSRTSQNAPAYSVEYRHAFNDWFDGAVAFINEGKSDIGYRQGMTAQLSLGQSFLGDRLGLSVGFGPYFTWHQYHANPEAGGRRDVVSGLLTMGASYSFSKRWVGKVAWSRVMSRSDRDSDIFLTGIGFKF</sequence>
<name>A0ABX6HSB2_9BURK</name>
<evidence type="ECO:0000313" key="4">
    <source>
        <dbReference type="Proteomes" id="UP000035080"/>
    </source>
</evidence>
<evidence type="ECO:0000256" key="1">
    <source>
        <dbReference type="ARBA" id="ARBA00004442"/>
    </source>
</evidence>
<dbReference type="RefSeq" id="WP_144400261.1">
    <property type="nucleotide sequence ID" value="NZ_CP047385.1"/>
</dbReference>
<keyword evidence="4" id="KW-1185">Reference proteome</keyword>
<comment type="subcellular location">
    <subcellularLocation>
        <location evidence="1">Cell outer membrane</location>
    </subcellularLocation>
</comment>
<feature type="region of interest" description="Disordered" evidence="2">
    <location>
        <begin position="1"/>
        <end position="22"/>
    </location>
</feature>
<gene>
    <name evidence="3" type="ORF">PI93_012700</name>
</gene>
<reference evidence="3 4" key="1">
    <citation type="journal article" date="2015" name="Genome Announc.">
        <title>Genome Sequences of Two Pandoraea pnomenusa Isolates Recovered 11 Months Apart from a Cystic Fibrosis Patient.</title>
        <authorList>
            <person name="Ee R."/>
            <person name="Ambrose M."/>
            <person name="Lazenby J."/>
            <person name="Williams P."/>
            <person name="Chan K.G."/>
            <person name="Roddam L."/>
        </authorList>
    </citation>
    <scope>NUCLEOTIDE SEQUENCE [LARGE SCALE GENOMIC DNA]</scope>
    <source>
        <strain evidence="3 4">6399</strain>
    </source>
</reference>
<dbReference type="EMBL" id="CP047385">
    <property type="protein sequence ID" value="QHF13404.1"/>
    <property type="molecule type" value="Genomic_DNA"/>
</dbReference>
<evidence type="ECO:0000256" key="2">
    <source>
        <dbReference type="SAM" id="MobiDB-lite"/>
    </source>
</evidence>
<dbReference type="Gene3D" id="2.40.160.20">
    <property type="match status" value="1"/>
</dbReference>